<accession>A0A9E5T1M3</accession>
<name>A0A9E5T1M3_9GAMM</name>
<dbReference type="RefSeq" id="WP_167190598.1">
    <property type="nucleotide sequence ID" value="NZ_JAAONZ010000018.1"/>
</dbReference>
<dbReference type="AlphaFoldDB" id="A0A9E5T1M3"/>
<evidence type="ECO:0000313" key="2">
    <source>
        <dbReference type="Proteomes" id="UP000787472"/>
    </source>
</evidence>
<dbReference type="EMBL" id="JAAONZ010000018">
    <property type="protein sequence ID" value="NHO67605.1"/>
    <property type="molecule type" value="Genomic_DNA"/>
</dbReference>
<dbReference type="NCBIfam" id="TIGR02449">
    <property type="entry name" value="TIGR02449 family protein"/>
    <property type="match status" value="1"/>
</dbReference>
<comment type="caution">
    <text evidence="1">The sequence shown here is derived from an EMBL/GenBank/DDBJ whole genome shotgun (WGS) entry which is preliminary data.</text>
</comment>
<reference evidence="1" key="1">
    <citation type="submission" date="2020-03" db="EMBL/GenBank/DDBJ databases">
        <authorList>
            <person name="Guo F."/>
        </authorList>
    </citation>
    <scope>NUCLEOTIDE SEQUENCE</scope>
    <source>
        <strain evidence="1">JCM 30134</strain>
    </source>
</reference>
<protein>
    <submittedName>
        <fullName evidence="1">TIGR02449 family protein</fullName>
    </submittedName>
</protein>
<organism evidence="1 2">
    <name type="scientific">Pseudomaricurvus hydrocarbonicus</name>
    <dbReference type="NCBI Taxonomy" id="1470433"/>
    <lineage>
        <taxon>Bacteria</taxon>
        <taxon>Pseudomonadati</taxon>
        <taxon>Pseudomonadota</taxon>
        <taxon>Gammaproteobacteria</taxon>
        <taxon>Cellvibrionales</taxon>
        <taxon>Cellvibrionaceae</taxon>
        <taxon>Pseudomaricurvus</taxon>
    </lineage>
</organism>
<gene>
    <name evidence="1" type="ORF">G8770_18825</name>
</gene>
<sequence length="76" mass="8830">MTDQPLLAFEHKLDQLIQVCSRLHDENIQLQKAVAASKLKESDWQVERARLIEKNELAKTRVEAMISRLKSLEEQS</sequence>
<dbReference type="Proteomes" id="UP000787472">
    <property type="component" value="Unassembled WGS sequence"/>
</dbReference>
<proteinExistence type="predicted"/>
<dbReference type="InterPro" id="IPR012662">
    <property type="entry name" value="CHP02449"/>
</dbReference>
<keyword evidence="2" id="KW-1185">Reference proteome</keyword>
<evidence type="ECO:0000313" key="1">
    <source>
        <dbReference type="EMBL" id="NHO67605.1"/>
    </source>
</evidence>